<dbReference type="GO" id="GO:0016829">
    <property type="term" value="F:lyase activity"/>
    <property type="evidence" value="ECO:0007669"/>
    <property type="project" value="UniProtKB-KW"/>
</dbReference>
<dbReference type="Pfam" id="PF13714">
    <property type="entry name" value="PEP_mutase"/>
    <property type="match status" value="1"/>
</dbReference>
<dbReference type="Gene3D" id="3.20.20.60">
    <property type="entry name" value="Phosphoenolpyruvate-binding domains"/>
    <property type="match status" value="1"/>
</dbReference>
<reference evidence="1 2" key="1">
    <citation type="submission" date="2023-11" db="EMBL/GenBank/DDBJ databases">
        <title>Paucibacter sp. nov., isolated from fresh soil in Korea.</title>
        <authorList>
            <person name="Le N.T.T."/>
        </authorList>
    </citation>
    <scope>NUCLEOTIDE SEQUENCE [LARGE SCALE GENOMIC DNA]</scope>
    <source>
        <strain evidence="1 2">R3-3</strain>
    </source>
</reference>
<dbReference type="Proteomes" id="UP001285263">
    <property type="component" value="Unassembled WGS sequence"/>
</dbReference>
<gene>
    <name evidence="1" type="ORF">SNE35_10165</name>
</gene>
<dbReference type="PANTHER" id="PTHR42905">
    <property type="entry name" value="PHOSPHOENOLPYRUVATE CARBOXYLASE"/>
    <property type="match status" value="1"/>
</dbReference>
<dbReference type="EMBL" id="JAXCLA010000003">
    <property type="protein sequence ID" value="MDY0744873.1"/>
    <property type="molecule type" value="Genomic_DNA"/>
</dbReference>
<dbReference type="InterPro" id="IPR040442">
    <property type="entry name" value="Pyrv_kinase-like_dom_sf"/>
</dbReference>
<dbReference type="InterPro" id="IPR015813">
    <property type="entry name" value="Pyrv/PenolPyrv_kinase-like_dom"/>
</dbReference>
<dbReference type="PANTHER" id="PTHR42905:SF16">
    <property type="entry name" value="CARBOXYPHOSPHONOENOLPYRUVATE PHOSPHONOMUTASE-LIKE PROTEIN (AFU_ORTHOLOGUE AFUA_5G07230)"/>
    <property type="match status" value="1"/>
</dbReference>
<sequence length="268" mass="27345">MPTQSTLATTFRSLHQSGLLLLPNCWDAGSARLMAAQGAPALATSSAAVAWALGYGDGDQLPVAQLTACLALITRRLEVPLTADIEGGYSDDPAAVGATVAAVIDTGVVGINLEDGRSPPALLARKIEAARTAAERAGVPLFINARCDVFLKGLVAPEQRVAETLARAELYRSAGADGLFAAGAREAADIAALVAGTPLPLNILALPGVPKADELTRLGVRRLTSGSGIAESVYARITTLTRGFLAEGDGAALSADALAYGELNTLMG</sequence>
<dbReference type="RefSeq" id="WP_320422783.1">
    <property type="nucleotide sequence ID" value="NZ_JAXCLA010000003.1"/>
</dbReference>
<keyword evidence="2" id="KW-1185">Reference proteome</keyword>
<organism evidence="1 2">
    <name type="scientific">Roseateles agri</name>
    <dbReference type="NCBI Taxonomy" id="3098619"/>
    <lineage>
        <taxon>Bacteria</taxon>
        <taxon>Pseudomonadati</taxon>
        <taxon>Pseudomonadota</taxon>
        <taxon>Betaproteobacteria</taxon>
        <taxon>Burkholderiales</taxon>
        <taxon>Sphaerotilaceae</taxon>
        <taxon>Roseateles</taxon>
    </lineage>
</organism>
<dbReference type="InterPro" id="IPR039556">
    <property type="entry name" value="ICL/PEPM"/>
</dbReference>
<evidence type="ECO:0000313" key="2">
    <source>
        <dbReference type="Proteomes" id="UP001285263"/>
    </source>
</evidence>
<protein>
    <submittedName>
        <fullName evidence="1">Isocitrate lyase/phosphoenolpyruvate mutase family protein</fullName>
    </submittedName>
</protein>
<name>A0ABU5DGL9_9BURK</name>
<dbReference type="CDD" id="cd00377">
    <property type="entry name" value="ICL_PEPM"/>
    <property type="match status" value="1"/>
</dbReference>
<dbReference type="SUPFAM" id="SSF51621">
    <property type="entry name" value="Phosphoenolpyruvate/pyruvate domain"/>
    <property type="match status" value="1"/>
</dbReference>
<comment type="caution">
    <text evidence="1">The sequence shown here is derived from an EMBL/GenBank/DDBJ whole genome shotgun (WGS) entry which is preliminary data.</text>
</comment>
<accession>A0ABU5DGL9</accession>
<keyword evidence="1" id="KW-0456">Lyase</keyword>
<evidence type="ECO:0000313" key="1">
    <source>
        <dbReference type="EMBL" id="MDY0744873.1"/>
    </source>
</evidence>
<proteinExistence type="predicted"/>